<proteinExistence type="predicted"/>
<dbReference type="Pfam" id="PF00702">
    <property type="entry name" value="Hydrolase"/>
    <property type="match status" value="1"/>
</dbReference>
<dbReference type="InterPro" id="IPR023198">
    <property type="entry name" value="PGP-like_dom2"/>
</dbReference>
<gene>
    <name evidence="2" type="ORF">E6C60_2079</name>
</gene>
<name>A0A4V1G3Y3_9BACL</name>
<dbReference type="RefSeq" id="WP_138225771.1">
    <property type="nucleotide sequence ID" value="NZ_CP040396.1"/>
</dbReference>
<dbReference type="PANTHER" id="PTHR43316:SF8">
    <property type="entry name" value="HAD FAMILY HYDROLASE"/>
    <property type="match status" value="1"/>
</dbReference>
<dbReference type="InterPro" id="IPR051540">
    <property type="entry name" value="S-2-haloacid_dehalogenase"/>
</dbReference>
<organism evidence="2 3">
    <name type="scientific">Paenibacillus algicola</name>
    <dbReference type="NCBI Taxonomy" id="2565926"/>
    <lineage>
        <taxon>Bacteria</taxon>
        <taxon>Bacillati</taxon>
        <taxon>Bacillota</taxon>
        <taxon>Bacilli</taxon>
        <taxon>Bacillales</taxon>
        <taxon>Paenibacillaceae</taxon>
        <taxon>Paenibacillus</taxon>
    </lineage>
</organism>
<keyword evidence="1 2" id="KW-0378">Hydrolase</keyword>
<dbReference type="GO" id="GO:0016787">
    <property type="term" value="F:hydrolase activity"/>
    <property type="evidence" value="ECO:0007669"/>
    <property type="project" value="UniProtKB-KW"/>
</dbReference>
<dbReference type="Gene3D" id="1.10.150.240">
    <property type="entry name" value="Putative phosphatase, domain 2"/>
    <property type="match status" value="1"/>
</dbReference>
<protein>
    <submittedName>
        <fullName evidence="2">Haloacid dehalogenase-like hydrolase</fullName>
    </submittedName>
</protein>
<keyword evidence="3" id="KW-1185">Reference proteome</keyword>
<evidence type="ECO:0000313" key="3">
    <source>
        <dbReference type="Proteomes" id="UP000300879"/>
    </source>
</evidence>
<dbReference type="SFLD" id="SFLDG01129">
    <property type="entry name" value="C1.5:_HAD__Beta-PGM__Phosphata"/>
    <property type="match status" value="1"/>
</dbReference>
<dbReference type="Gene3D" id="3.40.50.1000">
    <property type="entry name" value="HAD superfamily/HAD-like"/>
    <property type="match status" value="1"/>
</dbReference>
<evidence type="ECO:0000256" key="1">
    <source>
        <dbReference type="ARBA" id="ARBA00022801"/>
    </source>
</evidence>
<accession>A0A4V1G3Y3</accession>
<dbReference type="InterPro" id="IPR023214">
    <property type="entry name" value="HAD_sf"/>
</dbReference>
<dbReference type="KEGG" id="palo:E6C60_2079"/>
<dbReference type="EMBL" id="CP040396">
    <property type="protein sequence ID" value="QCT02794.1"/>
    <property type="molecule type" value="Genomic_DNA"/>
</dbReference>
<reference evidence="2 3" key="1">
    <citation type="submission" date="2019-05" db="EMBL/GenBank/DDBJ databases">
        <authorList>
            <person name="Chen C."/>
        </authorList>
    </citation>
    <scope>NUCLEOTIDE SEQUENCE [LARGE SCALE GENOMIC DNA]</scope>
    <source>
        <strain evidence="2 3">HB172198</strain>
    </source>
</reference>
<dbReference type="SFLD" id="SFLDS00003">
    <property type="entry name" value="Haloacid_Dehalogenase"/>
    <property type="match status" value="1"/>
</dbReference>
<dbReference type="InterPro" id="IPR036412">
    <property type="entry name" value="HAD-like_sf"/>
</dbReference>
<dbReference type="AlphaFoldDB" id="A0A4V1G3Y3"/>
<sequence>MNSMNQHIIFDMDDTLIHCNKYFDLILAAYFEQITDWFRDYGVTTEEVRSKQIEIDVEGINKLGFASSNFPESLIATYRFFSKRHRRTPVTSEEQELYQLGLSVYDQEVEAYPGMVETLNALQESGHHLYLYTGGETKIQQRKIQQMKLFQYFDDRIYIRQHKNIHALEEILQMRSFERTRTWMVGNSLRTDVMPALTAGINTIYLKQETEWQYNMVELKKQPHNILYTVEALTEVPEIITSHLTQTSL</sequence>
<evidence type="ECO:0000313" key="2">
    <source>
        <dbReference type="EMBL" id="QCT02794.1"/>
    </source>
</evidence>
<dbReference type="PANTHER" id="PTHR43316">
    <property type="entry name" value="HYDROLASE, HALOACID DELAHOGENASE-RELATED"/>
    <property type="match status" value="1"/>
</dbReference>
<dbReference type="OrthoDB" id="6101375at2"/>
<dbReference type="Proteomes" id="UP000300879">
    <property type="component" value="Chromosome"/>
</dbReference>
<dbReference type="SUPFAM" id="SSF56784">
    <property type="entry name" value="HAD-like"/>
    <property type="match status" value="1"/>
</dbReference>